<sequence length="124" mass="14422">MKRRLAREKAFQTLFQMLTTHLTQQEAVDYVMEGERDEFLMELVAGVTRHQQELDEIISDHLEHWSLERLPKVERTVLRIAIFELKFYGDTPTQVAINEAVELAKTFGEETSGRFVNGVLSKIQ</sequence>
<dbReference type="PANTHER" id="PTHR11078">
    <property type="entry name" value="N UTILIZATION SUBSTANCE PROTEIN B-RELATED"/>
    <property type="match status" value="1"/>
</dbReference>
<dbReference type="InterPro" id="IPR006027">
    <property type="entry name" value="NusB_RsmB_TIM44"/>
</dbReference>
<dbReference type="SUPFAM" id="SSF48013">
    <property type="entry name" value="NusB-like"/>
    <property type="match status" value="1"/>
</dbReference>
<organism evidence="8 9">
    <name type="scientific">Salimicrobium album</name>
    <dbReference type="NCBI Taxonomy" id="50717"/>
    <lineage>
        <taxon>Bacteria</taxon>
        <taxon>Bacillati</taxon>
        <taxon>Bacillota</taxon>
        <taxon>Bacilli</taxon>
        <taxon>Bacillales</taxon>
        <taxon>Bacillaceae</taxon>
        <taxon>Salimicrobium</taxon>
    </lineage>
</organism>
<dbReference type="Pfam" id="PF01029">
    <property type="entry name" value="NusB"/>
    <property type="match status" value="1"/>
</dbReference>
<keyword evidence="2 6" id="KW-0889">Transcription antitermination</keyword>
<evidence type="ECO:0000313" key="9">
    <source>
        <dbReference type="Proteomes" id="UP000198647"/>
    </source>
</evidence>
<dbReference type="CDD" id="cd00619">
    <property type="entry name" value="Terminator_NusB"/>
    <property type="match status" value="1"/>
</dbReference>
<protein>
    <recommendedName>
        <fullName evidence="6">Transcription antitermination protein NusB</fullName>
    </recommendedName>
    <alternativeName>
        <fullName evidence="6">Antitermination factor NusB</fullName>
    </alternativeName>
</protein>
<dbReference type="EMBL" id="FNOS01000002">
    <property type="protein sequence ID" value="SDX69667.1"/>
    <property type="molecule type" value="Genomic_DNA"/>
</dbReference>
<keyword evidence="5 6" id="KW-0804">Transcription</keyword>
<keyword evidence="9" id="KW-1185">Reference proteome</keyword>
<evidence type="ECO:0000313" key="8">
    <source>
        <dbReference type="EMBL" id="SDX69667.1"/>
    </source>
</evidence>
<dbReference type="HAMAP" id="MF_00073">
    <property type="entry name" value="NusB"/>
    <property type="match status" value="1"/>
</dbReference>
<name>A0A1H3DTJ4_9BACI</name>
<dbReference type="Proteomes" id="UP000198647">
    <property type="component" value="Unassembled WGS sequence"/>
</dbReference>
<feature type="domain" description="NusB/RsmB/TIM44" evidence="7">
    <location>
        <begin position="6"/>
        <end position="123"/>
    </location>
</feature>
<evidence type="ECO:0000256" key="5">
    <source>
        <dbReference type="ARBA" id="ARBA00023163"/>
    </source>
</evidence>
<evidence type="ECO:0000256" key="6">
    <source>
        <dbReference type="HAMAP-Rule" id="MF_00073"/>
    </source>
</evidence>
<dbReference type="NCBIfam" id="TIGR01951">
    <property type="entry name" value="nusB"/>
    <property type="match status" value="1"/>
</dbReference>
<dbReference type="Gene3D" id="1.10.940.10">
    <property type="entry name" value="NusB-like"/>
    <property type="match status" value="1"/>
</dbReference>
<dbReference type="InterPro" id="IPR035926">
    <property type="entry name" value="NusB-like_sf"/>
</dbReference>
<comment type="caution">
    <text evidence="8">The sequence shown here is derived from an EMBL/GenBank/DDBJ whole genome shotgun (WGS) entry which is preliminary data.</text>
</comment>
<keyword evidence="4 6" id="KW-0805">Transcription regulation</keyword>
<gene>
    <name evidence="6" type="primary">nusB</name>
    <name evidence="8" type="ORF">SAMN04488081_1098</name>
</gene>
<proteinExistence type="inferred from homology"/>
<comment type="similarity">
    <text evidence="1 6">Belongs to the NusB family.</text>
</comment>
<dbReference type="PANTHER" id="PTHR11078:SF3">
    <property type="entry name" value="ANTITERMINATION NUSB DOMAIN-CONTAINING PROTEIN"/>
    <property type="match status" value="1"/>
</dbReference>
<evidence type="ECO:0000256" key="2">
    <source>
        <dbReference type="ARBA" id="ARBA00022814"/>
    </source>
</evidence>
<accession>A0A1H3DTJ4</accession>
<comment type="function">
    <text evidence="6">Involved in transcription antitermination. Required for transcription of ribosomal RNA (rRNA) genes. Binds specifically to the boxA antiterminator sequence of the ribosomal RNA (rrn) operons.</text>
</comment>
<dbReference type="InterPro" id="IPR011605">
    <property type="entry name" value="NusB_fam"/>
</dbReference>
<evidence type="ECO:0000256" key="1">
    <source>
        <dbReference type="ARBA" id="ARBA00005952"/>
    </source>
</evidence>
<reference evidence="8 9" key="1">
    <citation type="submission" date="2016-10" db="EMBL/GenBank/DDBJ databases">
        <authorList>
            <person name="Varghese N."/>
            <person name="Submissions S."/>
        </authorList>
    </citation>
    <scope>NUCLEOTIDE SEQUENCE [LARGE SCALE GENOMIC DNA]</scope>
    <source>
        <strain evidence="8 9">DSM 20748</strain>
    </source>
</reference>
<dbReference type="RefSeq" id="WP_076569938.1">
    <property type="nucleotide sequence ID" value="NZ_FNOS01000002.1"/>
</dbReference>
<evidence type="ECO:0000256" key="4">
    <source>
        <dbReference type="ARBA" id="ARBA00023015"/>
    </source>
</evidence>
<evidence type="ECO:0000256" key="3">
    <source>
        <dbReference type="ARBA" id="ARBA00022884"/>
    </source>
</evidence>
<evidence type="ECO:0000259" key="7">
    <source>
        <dbReference type="Pfam" id="PF01029"/>
    </source>
</evidence>
<keyword evidence="3 6" id="KW-0694">RNA-binding</keyword>